<evidence type="ECO:0000313" key="1">
    <source>
        <dbReference type="EMBL" id="BEH91171.1"/>
    </source>
</evidence>
<organism evidence="1 2">
    <name type="scientific">Turicibacter faecis</name>
    <dbReference type="NCBI Taxonomy" id="2963365"/>
    <lineage>
        <taxon>Bacteria</taxon>
        <taxon>Bacillati</taxon>
        <taxon>Bacillota</taxon>
        <taxon>Erysipelotrichia</taxon>
        <taxon>Erysipelotrichales</taxon>
        <taxon>Turicibacteraceae</taxon>
        <taxon>Turicibacter</taxon>
    </lineage>
</organism>
<sequence length="55" mass="6620">MRDEKIKMNFIWILLMIILLFLGSHRISSIKGESRRNQEIYLVDLEGRRVENKSE</sequence>
<keyword evidence="2" id="KW-1185">Reference proteome</keyword>
<name>A0ABM8IJ73_9FIRM</name>
<reference evidence="1" key="1">
    <citation type="journal article" date="2024" name="Int. J. Syst. Evol. Microbiol.">
        <title>Turicibacter faecis sp. nov., isolated from faeces of heart failure mouse model.</title>
        <authorList>
            <person name="Imamura Y."/>
            <person name="Motooka D."/>
            <person name="Nakajima Y."/>
            <person name="Ito S."/>
            <person name="Kitakaze M."/>
            <person name="Iida T."/>
            <person name="Nakamura S."/>
        </authorList>
    </citation>
    <scope>NUCLEOTIDE SEQUENCE</scope>
    <source>
        <strain evidence="1">TC023</strain>
    </source>
</reference>
<proteinExistence type="predicted"/>
<dbReference type="EMBL" id="AP028127">
    <property type="protein sequence ID" value="BEH91171.1"/>
    <property type="molecule type" value="Genomic_DNA"/>
</dbReference>
<dbReference type="Proteomes" id="UP001432099">
    <property type="component" value="Chromosome"/>
</dbReference>
<accession>A0ABM8IJ73</accession>
<protein>
    <submittedName>
        <fullName evidence="1">Uncharacterized protein</fullName>
    </submittedName>
</protein>
<evidence type="ECO:0000313" key="2">
    <source>
        <dbReference type="Proteomes" id="UP001432099"/>
    </source>
</evidence>
<gene>
    <name evidence="1" type="ORF">T23_12730</name>
</gene>